<evidence type="ECO:0000256" key="3">
    <source>
        <dbReference type="ARBA" id="ARBA00007931"/>
    </source>
</evidence>
<keyword evidence="9" id="KW-0482">Metalloprotease</keyword>
<comment type="subcellular location">
    <subcellularLocation>
        <location evidence="2">Membrane</location>
        <topology evidence="2">Multi-pass membrane protein</topology>
    </subcellularLocation>
</comment>
<evidence type="ECO:0000256" key="6">
    <source>
        <dbReference type="ARBA" id="ARBA00022801"/>
    </source>
</evidence>
<comment type="caution">
    <text evidence="13">The sequence shown here is derived from an EMBL/GenBank/DDBJ whole genome shotgun (WGS) entry which is preliminary data.</text>
</comment>
<dbReference type="GO" id="GO:0006508">
    <property type="term" value="P:proteolysis"/>
    <property type="evidence" value="ECO:0007669"/>
    <property type="project" value="UniProtKB-KW"/>
</dbReference>
<dbReference type="InterPro" id="IPR004387">
    <property type="entry name" value="Pept_M50_Zn"/>
</dbReference>
<accession>A0A1G2HEQ6</accession>
<name>A0A1G2HEQ6_9BACT</name>
<feature type="transmembrane region" description="Helical" evidence="11">
    <location>
        <begin position="26"/>
        <end position="45"/>
    </location>
</feature>
<dbReference type="AlphaFoldDB" id="A0A1G2HEQ6"/>
<evidence type="ECO:0000256" key="9">
    <source>
        <dbReference type="ARBA" id="ARBA00023049"/>
    </source>
</evidence>
<keyword evidence="4" id="KW-0645">Protease</keyword>
<dbReference type="InterPro" id="IPR008915">
    <property type="entry name" value="Peptidase_M50"/>
</dbReference>
<dbReference type="EMBL" id="MHOH01000009">
    <property type="protein sequence ID" value="OGZ60954.1"/>
    <property type="molecule type" value="Genomic_DNA"/>
</dbReference>
<dbReference type="GO" id="GO:0004222">
    <property type="term" value="F:metalloendopeptidase activity"/>
    <property type="evidence" value="ECO:0007669"/>
    <property type="project" value="InterPro"/>
</dbReference>
<evidence type="ECO:0000259" key="12">
    <source>
        <dbReference type="Pfam" id="PF02163"/>
    </source>
</evidence>
<feature type="transmembrane region" description="Helical" evidence="11">
    <location>
        <begin position="181"/>
        <end position="199"/>
    </location>
</feature>
<feature type="transmembrane region" description="Helical" evidence="11">
    <location>
        <begin position="272"/>
        <end position="294"/>
    </location>
</feature>
<feature type="transmembrane region" description="Helical" evidence="11">
    <location>
        <begin position="233"/>
        <end position="252"/>
    </location>
</feature>
<keyword evidence="6" id="KW-0378">Hydrolase</keyword>
<evidence type="ECO:0000313" key="13">
    <source>
        <dbReference type="EMBL" id="OGZ60954.1"/>
    </source>
</evidence>
<keyword evidence="8 11" id="KW-1133">Transmembrane helix</keyword>
<dbReference type="GO" id="GO:0016020">
    <property type="term" value="C:membrane"/>
    <property type="evidence" value="ECO:0007669"/>
    <property type="project" value="UniProtKB-SubCell"/>
</dbReference>
<evidence type="ECO:0000256" key="8">
    <source>
        <dbReference type="ARBA" id="ARBA00022989"/>
    </source>
</evidence>
<organism evidence="13 14">
    <name type="scientific">Candidatus Spechtbacteria bacterium RIFCSPLOWO2_01_FULL_43_12</name>
    <dbReference type="NCBI Taxonomy" id="1802162"/>
    <lineage>
        <taxon>Bacteria</taxon>
        <taxon>Candidatus Spechtiibacteriota</taxon>
    </lineage>
</organism>
<dbReference type="PANTHER" id="PTHR42837">
    <property type="entry name" value="REGULATOR OF SIGMA-E PROTEASE RSEP"/>
    <property type="match status" value="1"/>
</dbReference>
<dbReference type="Proteomes" id="UP000178835">
    <property type="component" value="Unassembled WGS sequence"/>
</dbReference>
<dbReference type="PANTHER" id="PTHR42837:SF2">
    <property type="entry name" value="MEMBRANE METALLOPROTEASE ARASP2, CHLOROPLASTIC-RELATED"/>
    <property type="match status" value="1"/>
</dbReference>
<comment type="cofactor">
    <cofactor evidence="1">
        <name>Zn(2+)</name>
        <dbReference type="ChEBI" id="CHEBI:29105"/>
    </cofactor>
</comment>
<keyword evidence="10 11" id="KW-0472">Membrane</keyword>
<keyword evidence="5 11" id="KW-0812">Transmembrane</keyword>
<feature type="domain" description="Peptidase M50" evidence="12">
    <location>
        <begin position="27"/>
        <end position="287"/>
    </location>
</feature>
<keyword evidence="7" id="KW-0862">Zinc</keyword>
<comment type="similarity">
    <text evidence="3">Belongs to the peptidase M50B family.</text>
</comment>
<proteinExistence type="inferred from homology"/>
<evidence type="ECO:0000256" key="5">
    <source>
        <dbReference type="ARBA" id="ARBA00022692"/>
    </source>
</evidence>
<evidence type="ECO:0000256" key="7">
    <source>
        <dbReference type="ARBA" id="ARBA00022833"/>
    </source>
</evidence>
<evidence type="ECO:0000313" key="14">
    <source>
        <dbReference type="Proteomes" id="UP000178835"/>
    </source>
</evidence>
<evidence type="ECO:0000256" key="11">
    <source>
        <dbReference type="SAM" id="Phobius"/>
    </source>
</evidence>
<evidence type="ECO:0000256" key="1">
    <source>
        <dbReference type="ARBA" id="ARBA00001947"/>
    </source>
</evidence>
<reference evidence="13 14" key="1">
    <citation type="journal article" date="2016" name="Nat. Commun.">
        <title>Thousands of microbial genomes shed light on interconnected biogeochemical processes in an aquifer system.</title>
        <authorList>
            <person name="Anantharaman K."/>
            <person name="Brown C.T."/>
            <person name="Hug L.A."/>
            <person name="Sharon I."/>
            <person name="Castelle C.J."/>
            <person name="Probst A.J."/>
            <person name="Thomas B.C."/>
            <person name="Singh A."/>
            <person name="Wilkins M.J."/>
            <person name="Karaoz U."/>
            <person name="Brodie E.L."/>
            <person name="Williams K.H."/>
            <person name="Hubbard S.S."/>
            <person name="Banfield J.F."/>
        </authorList>
    </citation>
    <scope>NUCLEOTIDE SEQUENCE [LARGE SCALE GENOMIC DNA]</scope>
</reference>
<feature type="transmembrane region" description="Helical" evidence="11">
    <location>
        <begin position="120"/>
        <end position="146"/>
    </location>
</feature>
<sequence>MKILASVLLLFGSIYLVASGQILMLVFILSLVAVMAAHEAGHAYFMRKHGVEIKEFGIGIGPVGKPLFYITSTRRIRLLFLKMDLPPIAFHPLLLGAYVVPTESGEKHLENLPLKSRMQIFGGGVHINLILAVAIYSLLHAWMAALVMYQGMVFPMEIARNLVISTALAGILIKWRYALSVWSPAVMGIFMIGLLWMLFSTAGATDSLVGPIGIVTMGANTATSTNPGAVMEMFTLIFAISLSLGLFNSLPIPPLDGGHMATALMKRLGVPARVISAYRVAGLALFVTFVVFVLGNDVYKFFMK</sequence>
<evidence type="ECO:0000256" key="2">
    <source>
        <dbReference type="ARBA" id="ARBA00004141"/>
    </source>
</evidence>
<evidence type="ECO:0000256" key="10">
    <source>
        <dbReference type="ARBA" id="ARBA00023136"/>
    </source>
</evidence>
<dbReference type="Pfam" id="PF02163">
    <property type="entry name" value="Peptidase_M50"/>
    <property type="match status" value="1"/>
</dbReference>
<feature type="transmembrane region" description="Helical" evidence="11">
    <location>
        <begin position="79"/>
        <end position="100"/>
    </location>
</feature>
<evidence type="ECO:0000256" key="4">
    <source>
        <dbReference type="ARBA" id="ARBA00022670"/>
    </source>
</evidence>
<protein>
    <recommendedName>
        <fullName evidence="12">Peptidase M50 domain-containing protein</fullName>
    </recommendedName>
</protein>
<gene>
    <name evidence="13" type="ORF">A2919_00395</name>
</gene>